<feature type="compositionally biased region" description="Low complexity" evidence="1">
    <location>
        <begin position="394"/>
        <end position="406"/>
    </location>
</feature>
<evidence type="ECO:0000256" key="1">
    <source>
        <dbReference type="SAM" id="MobiDB-lite"/>
    </source>
</evidence>
<dbReference type="InParanoid" id="D2VYN7"/>
<reference evidence="4 5" key="1">
    <citation type="journal article" date="2010" name="Cell">
        <title>The genome of Naegleria gruberi illuminates early eukaryotic versatility.</title>
        <authorList>
            <person name="Fritz-Laylin L.K."/>
            <person name="Prochnik S.E."/>
            <person name="Ginger M.L."/>
            <person name="Dacks J.B."/>
            <person name="Carpenter M.L."/>
            <person name="Field M.C."/>
            <person name="Kuo A."/>
            <person name="Paredez A."/>
            <person name="Chapman J."/>
            <person name="Pham J."/>
            <person name="Shu S."/>
            <person name="Neupane R."/>
            <person name="Cipriano M."/>
            <person name="Mancuso J."/>
            <person name="Tu H."/>
            <person name="Salamov A."/>
            <person name="Lindquist E."/>
            <person name="Shapiro H."/>
            <person name="Lucas S."/>
            <person name="Grigoriev I.V."/>
            <person name="Cande W.Z."/>
            <person name="Fulton C."/>
            <person name="Rokhsar D.S."/>
            <person name="Dawson S.C."/>
        </authorList>
    </citation>
    <scope>NUCLEOTIDE SEQUENCE [LARGE SCALE GENOMIC DNA]</scope>
    <source>
        <strain evidence="4 5">NEG-M</strain>
    </source>
</reference>
<dbReference type="EMBL" id="GG738911">
    <property type="protein sequence ID" value="EFC38089.1"/>
    <property type="molecule type" value="Genomic_DNA"/>
</dbReference>
<keyword evidence="2" id="KW-0472">Membrane</keyword>
<sequence length="451" mass="51555">MQISSSSEQCLTLLAVLFLPLFVYCSDFGKIYTVSKYNSKQVYENIYESSTYNYQGFQSPSDYYKLPTGIQVSFRYQFQNIDDEISSSDSFSFQFHRETKLKYSIDFPLIQNVTILNATVLLNARFGIFNVDIPNQLIARIGDLHFTKLNQTLKEKSEFGEEISSIDEFSLNLNLSQIFTTINSTTVALIYNLGDTEPRNVKFSQWTKLSCPSSYELIEEKLRNSKEFTSLGFVEGPVSYNDPSIPKFKIEEMNQVRVEDIQDSYNKRPGFEYTILKSYMFYQSNIEYDNLLSSYINFNFESNGNFTDIYGRNVIIDLASMSCGARVKYGYKFGDEIKDYSFEDKRSNEYVQCDHGTFFNNSLIVFYGKVLNGPLPPVPYPSFSPSPSPHPHYSKQIVSSSSSKNGNNQSVIIGVSVGLGLFAFCVVISIISMVICIVVKRRQKYAYQSVQ</sequence>
<evidence type="ECO:0000256" key="2">
    <source>
        <dbReference type="SAM" id="Phobius"/>
    </source>
</evidence>
<protein>
    <submittedName>
        <fullName evidence="4">Predicted protein</fullName>
    </submittedName>
</protein>
<feature type="transmembrane region" description="Helical" evidence="2">
    <location>
        <begin position="411"/>
        <end position="439"/>
    </location>
</feature>
<dbReference type="VEuPathDB" id="AmoebaDB:NAEGRDRAFT_74185"/>
<proteinExistence type="predicted"/>
<name>D2VYN7_NAEGR</name>
<dbReference type="AlphaFoldDB" id="D2VYN7"/>
<feature type="region of interest" description="Disordered" evidence="1">
    <location>
        <begin position="386"/>
        <end position="406"/>
    </location>
</feature>
<keyword evidence="5" id="KW-1185">Reference proteome</keyword>
<dbReference type="GeneID" id="8853827"/>
<keyword evidence="2" id="KW-1133">Transmembrane helix</keyword>
<organism evidence="5">
    <name type="scientific">Naegleria gruberi</name>
    <name type="common">Amoeba</name>
    <dbReference type="NCBI Taxonomy" id="5762"/>
    <lineage>
        <taxon>Eukaryota</taxon>
        <taxon>Discoba</taxon>
        <taxon>Heterolobosea</taxon>
        <taxon>Tetramitia</taxon>
        <taxon>Eutetramitia</taxon>
        <taxon>Vahlkampfiidae</taxon>
        <taxon>Naegleria</taxon>
    </lineage>
</organism>
<keyword evidence="2" id="KW-0812">Transmembrane</keyword>
<feature type="chain" id="PRO_5003038748" evidence="3">
    <location>
        <begin position="26"/>
        <end position="451"/>
    </location>
</feature>
<keyword evidence="3" id="KW-0732">Signal</keyword>
<evidence type="ECO:0000313" key="4">
    <source>
        <dbReference type="EMBL" id="EFC38089.1"/>
    </source>
</evidence>
<gene>
    <name evidence="4" type="ORF">NAEGRDRAFT_74185</name>
</gene>
<dbReference type="KEGG" id="ngr:NAEGRDRAFT_74185"/>
<accession>D2VYN7</accession>
<dbReference type="RefSeq" id="XP_002670833.1">
    <property type="nucleotide sequence ID" value="XM_002670787.1"/>
</dbReference>
<evidence type="ECO:0000313" key="5">
    <source>
        <dbReference type="Proteomes" id="UP000006671"/>
    </source>
</evidence>
<dbReference type="Proteomes" id="UP000006671">
    <property type="component" value="Unassembled WGS sequence"/>
</dbReference>
<feature type="signal peptide" evidence="3">
    <location>
        <begin position="1"/>
        <end position="25"/>
    </location>
</feature>
<evidence type="ECO:0000256" key="3">
    <source>
        <dbReference type="SAM" id="SignalP"/>
    </source>
</evidence>